<evidence type="ECO:0000256" key="1">
    <source>
        <dbReference type="SAM" id="MobiDB-lite"/>
    </source>
</evidence>
<dbReference type="AlphaFoldDB" id="A0A834W1H3"/>
<sequence>MDHVMQGMKQWLNPKADGIGNPPPIRRKKKKQHID</sequence>
<dbReference type="Proteomes" id="UP000634136">
    <property type="component" value="Unassembled WGS sequence"/>
</dbReference>
<evidence type="ECO:0000313" key="2">
    <source>
        <dbReference type="EMBL" id="KAF7805595.1"/>
    </source>
</evidence>
<evidence type="ECO:0000313" key="3">
    <source>
        <dbReference type="Proteomes" id="UP000634136"/>
    </source>
</evidence>
<dbReference type="EMBL" id="JAAIUW010000012">
    <property type="protein sequence ID" value="KAF7805595.1"/>
    <property type="molecule type" value="Genomic_DNA"/>
</dbReference>
<accession>A0A834W1H3</accession>
<organism evidence="2 3">
    <name type="scientific">Senna tora</name>
    <dbReference type="NCBI Taxonomy" id="362788"/>
    <lineage>
        <taxon>Eukaryota</taxon>
        <taxon>Viridiplantae</taxon>
        <taxon>Streptophyta</taxon>
        <taxon>Embryophyta</taxon>
        <taxon>Tracheophyta</taxon>
        <taxon>Spermatophyta</taxon>
        <taxon>Magnoliopsida</taxon>
        <taxon>eudicotyledons</taxon>
        <taxon>Gunneridae</taxon>
        <taxon>Pentapetalae</taxon>
        <taxon>rosids</taxon>
        <taxon>fabids</taxon>
        <taxon>Fabales</taxon>
        <taxon>Fabaceae</taxon>
        <taxon>Caesalpinioideae</taxon>
        <taxon>Cassia clade</taxon>
        <taxon>Senna</taxon>
    </lineage>
</organism>
<name>A0A834W1H3_9FABA</name>
<keyword evidence="3" id="KW-1185">Reference proteome</keyword>
<proteinExistence type="predicted"/>
<gene>
    <name evidence="2" type="ORF">G2W53_037756</name>
</gene>
<feature type="compositionally biased region" description="Basic residues" evidence="1">
    <location>
        <begin position="25"/>
        <end position="35"/>
    </location>
</feature>
<reference evidence="2" key="1">
    <citation type="submission" date="2020-09" db="EMBL/GenBank/DDBJ databases">
        <title>Genome-Enabled Discovery of Anthraquinone Biosynthesis in Senna tora.</title>
        <authorList>
            <person name="Kang S.-H."/>
            <person name="Pandey R.P."/>
            <person name="Lee C.-M."/>
            <person name="Sim J.-S."/>
            <person name="Jeong J.-T."/>
            <person name="Choi B.-S."/>
            <person name="Jung M."/>
            <person name="Ginzburg D."/>
            <person name="Zhao K."/>
            <person name="Won S.Y."/>
            <person name="Oh T.-J."/>
            <person name="Yu Y."/>
            <person name="Kim N.-H."/>
            <person name="Lee O.R."/>
            <person name="Lee T.-H."/>
            <person name="Bashyal P."/>
            <person name="Kim T.-S."/>
            <person name="Lee W.-H."/>
            <person name="Kawkins C."/>
            <person name="Kim C.-K."/>
            <person name="Kim J.S."/>
            <person name="Ahn B.O."/>
            <person name="Rhee S.Y."/>
            <person name="Sohng J.K."/>
        </authorList>
    </citation>
    <scope>NUCLEOTIDE SEQUENCE</scope>
    <source>
        <tissue evidence="2">Leaf</tissue>
    </source>
</reference>
<protein>
    <submittedName>
        <fullName evidence="2">Uncharacterized protein</fullName>
    </submittedName>
</protein>
<feature type="region of interest" description="Disordered" evidence="1">
    <location>
        <begin position="1"/>
        <end position="35"/>
    </location>
</feature>
<comment type="caution">
    <text evidence="2">The sequence shown here is derived from an EMBL/GenBank/DDBJ whole genome shotgun (WGS) entry which is preliminary data.</text>
</comment>